<keyword evidence="2" id="KW-1185">Reference proteome</keyword>
<dbReference type="InterPro" id="IPR011990">
    <property type="entry name" value="TPR-like_helical_dom_sf"/>
</dbReference>
<dbReference type="EMBL" id="AP019368">
    <property type="protein sequence ID" value="BBH51988.1"/>
    <property type="molecule type" value="Genomic_DNA"/>
</dbReference>
<gene>
    <name evidence="1" type="ORF">JCM31447_312700</name>
</gene>
<evidence type="ECO:0008006" key="3">
    <source>
        <dbReference type="Google" id="ProtNLM"/>
    </source>
</evidence>
<protein>
    <recommendedName>
        <fullName evidence="3">Tetratricopeptide repeat protein</fullName>
    </recommendedName>
</protein>
<evidence type="ECO:0000313" key="2">
    <source>
        <dbReference type="Proteomes" id="UP000291236"/>
    </source>
</evidence>
<dbReference type="KEGG" id="sbf:JCM31447_312700"/>
<organism evidence="1 2">
    <name type="scientific">Fluviispira sanaruensis</name>
    <dbReference type="NCBI Taxonomy" id="2493639"/>
    <lineage>
        <taxon>Bacteria</taxon>
        <taxon>Pseudomonadati</taxon>
        <taxon>Bdellovibrionota</taxon>
        <taxon>Oligoflexia</taxon>
        <taxon>Silvanigrellales</taxon>
        <taxon>Silvanigrellaceae</taxon>
        <taxon>Fluviispira</taxon>
    </lineage>
</organism>
<dbReference type="Gene3D" id="1.25.40.10">
    <property type="entry name" value="Tetratricopeptide repeat domain"/>
    <property type="match status" value="1"/>
</dbReference>
<proteinExistence type="predicted"/>
<dbReference type="Proteomes" id="UP000291236">
    <property type="component" value="Chromosome"/>
</dbReference>
<reference evidence="1 2" key="1">
    <citation type="submission" date="2018-12" db="EMBL/GenBank/DDBJ databases">
        <title>Rubrispira sanarue gen. nov., sp., nov., a member of the order Silvanigrellales, isolated from a brackish lake in Hamamatsu Japan.</title>
        <authorList>
            <person name="Maejima Y."/>
            <person name="Iino T."/>
            <person name="Muraguchi Y."/>
            <person name="Fukuda K."/>
            <person name="Nojiri H."/>
            <person name="Ohkuma M."/>
            <person name="Moriuchi R."/>
            <person name="Dohra H."/>
            <person name="Kimbara K."/>
            <person name="Shintani M."/>
        </authorList>
    </citation>
    <scope>NUCLEOTIDE SEQUENCE [LARGE SCALE GENOMIC DNA]</scope>
    <source>
        <strain evidence="1 2">RF1110005</strain>
    </source>
</reference>
<accession>A0A4P2VHZ7</accession>
<evidence type="ECO:0000313" key="1">
    <source>
        <dbReference type="EMBL" id="BBH51988.1"/>
    </source>
</evidence>
<sequence length="433" mass="49421">MDYYMKLKTFLFFPIIAALIHSCQSYTDSNAAIRKEMYAGKYKEATELIDKSDIATQGRNYALYRMEKGMLLYLQGDYTPAITQWTQADRKIDDLYTTSISKTAASFIVNDSMSDYSGEAHERLLLPIFSSLAFFANNDQNNSLVMIRRSYDIKKYLSSENEGKNSFKYDAFSHYFSAMVYESKGDWDNAIVEYRTALKNIRGDSNQSASGNFKNAEIQILKDLGRLAEFRRRNDIITDLKKKDPNLTWEKHNNILANGEIYIVYESGKSPIKVPKDFFIPTGGSVARVSFPEYKSLSYRSHYADIFINDKNIGRTIVMEDIGKMAEQALTDRRLRDIVKLAARVIAKEIAAKKLNDENPLAGLAAMGFNLATEVADTRGWTSLPDTIQIFRATIKPNKETSIVIKPENSQPITFTVTLKQNEKKLIRFRTFD</sequence>
<dbReference type="AlphaFoldDB" id="A0A4P2VHZ7"/>
<dbReference type="SUPFAM" id="SSF48452">
    <property type="entry name" value="TPR-like"/>
    <property type="match status" value="1"/>
</dbReference>
<name>A0A4P2VHZ7_FLUSA</name>